<dbReference type="CDD" id="cd00302">
    <property type="entry name" value="cytochrome_P450"/>
    <property type="match status" value="1"/>
</dbReference>
<protein>
    <submittedName>
        <fullName evidence="7">Cytochrome P450</fullName>
    </submittedName>
</protein>
<evidence type="ECO:0000256" key="6">
    <source>
        <dbReference type="ARBA" id="ARBA00023033"/>
    </source>
</evidence>
<keyword evidence="6" id="KW-0503">Monooxygenase</keyword>
<evidence type="ECO:0000256" key="4">
    <source>
        <dbReference type="ARBA" id="ARBA00023002"/>
    </source>
</evidence>
<organism evidence="7 8">
    <name type="scientific">Nitrosospira multiformis</name>
    <dbReference type="NCBI Taxonomy" id="1231"/>
    <lineage>
        <taxon>Bacteria</taxon>
        <taxon>Pseudomonadati</taxon>
        <taxon>Pseudomonadota</taxon>
        <taxon>Betaproteobacteria</taxon>
        <taxon>Nitrosomonadales</taxon>
        <taxon>Nitrosomonadaceae</taxon>
        <taxon>Nitrosospira</taxon>
    </lineage>
</organism>
<comment type="similarity">
    <text evidence="1">Belongs to the cytochrome P450 family.</text>
</comment>
<keyword evidence="3" id="KW-0479">Metal-binding</keyword>
<dbReference type="Gene3D" id="1.10.630.10">
    <property type="entry name" value="Cytochrome P450"/>
    <property type="match status" value="1"/>
</dbReference>
<evidence type="ECO:0000313" key="8">
    <source>
        <dbReference type="Proteomes" id="UP000183471"/>
    </source>
</evidence>
<name>A0ABY0TJV0_9PROT</name>
<gene>
    <name evidence="7" type="ORF">SAMN05216402_2955</name>
</gene>
<evidence type="ECO:0000256" key="2">
    <source>
        <dbReference type="ARBA" id="ARBA00022617"/>
    </source>
</evidence>
<evidence type="ECO:0000256" key="1">
    <source>
        <dbReference type="ARBA" id="ARBA00010617"/>
    </source>
</evidence>
<comment type="caution">
    <text evidence="7">The sequence shown here is derived from an EMBL/GenBank/DDBJ whole genome shotgun (WGS) entry which is preliminary data.</text>
</comment>
<dbReference type="EMBL" id="FNKY01000001">
    <property type="protein sequence ID" value="SDQ95049.1"/>
    <property type="molecule type" value="Genomic_DNA"/>
</dbReference>
<evidence type="ECO:0000256" key="3">
    <source>
        <dbReference type="ARBA" id="ARBA00022723"/>
    </source>
</evidence>
<proteinExistence type="inferred from homology"/>
<dbReference type="RefSeq" id="WP_074633815.1">
    <property type="nucleotide sequence ID" value="NZ_FNKY01000001.1"/>
</dbReference>
<dbReference type="PRINTS" id="PR00385">
    <property type="entry name" value="P450"/>
</dbReference>
<dbReference type="InterPro" id="IPR050196">
    <property type="entry name" value="Cytochrome_P450_Monoox"/>
</dbReference>
<sequence length="422" mass="48605">MFQSLLDRFQWKGTDHLYSLPWLRNLLEYSADPDRVKEYLKGGNFTRSQLTRDMLSRFHLSHDSIVVSDDGHAQFLRSIFLQCVPAQERYPDIAKKLVDEVFMTGNSRELRLSSSLIPAVYLSMSSNLLGANVLESLREHIREIDFQPGTRPMHLDGVMYALGMQFPSFGPMRKIIDLIFFKSDHYTRKITVKLEKMMFEFATPKEGSWYAHLIELKQSGKISRAQFRGELTSILVSSYVLSAAMSSMLLCLAARPEYVDKIRDDETMAKHFVNEVLRLFPPFRQFGYEEKGIWEKSGRSKEEVTDFMVSVFGLHRNENVWEDPDDFRPQRFAAANSTKGCKFMPFGLGKRSCTGRVYSIGMLVEVLKYVCSEECNLHLTLPEDYVKDYVGLPLGTNGRLVSFPVDDRIYARRELIEKAIAV</sequence>
<accession>A0ABY0TJV0</accession>
<dbReference type="InterPro" id="IPR002401">
    <property type="entry name" value="Cyt_P450_E_grp-I"/>
</dbReference>
<reference evidence="7 8" key="1">
    <citation type="submission" date="2016-10" db="EMBL/GenBank/DDBJ databases">
        <authorList>
            <person name="Varghese N."/>
            <person name="Submissions S."/>
        </authorList>
    </citation>
    <scope>NUCLEOTIDE SEQUENCE [LARGE SCALE GENOMIC DNA]</scope>
    <source>
        <strain evidence="7 8">Nl1</strain>
    </source>
</reference>
<dbReference type="PANTHER" id="PTHR24291:SF50">
    <property type="entry name" value="BIFUNCTIONAL ALBAFLAVENONE MONOOXYGENASE_TERPENE SYNTHASE"/>
    <property type="match status" value="1"/>
</dbReference>
<dbReference type="InterPro" id="IPR036396">
    <property type="entry name" value="Cyt_P450_sf"/>
</dbReference>
<keyword evidence="2" id="KW-0349">Heme</keyword>
<dbReference type="InterPro" id="IPR001128">
    <property type="entry name" value="Cyt_P450"/>
</dbReference>
<dbReference type="SUPFAM" id="SSF48264">
    <property type="entry name" value="Cytochrome P450"/>
    <property type="match status" value="1"/>
</dbReference>
<evidence type="ECO:0000313" key="7">
    <source>
        <dbReference type="EMBL" id="SDQ95049.1"/>
    </source>
</evidence>
<evidence type="ECO:0000256" key="5">
    <source>
        <dbReference type="ARBA" id="ARBA00023004"/>
    </source>
</evidence>
<dbReference type="Proteomes" id="UP000183471">
    <property type="component" value="Unassembled WGS sequence"/>
</dbReference>
<dbReference type="PRINTS" id="PR00463">
    <property type="entry name" value="EP450I"/>
</dbReference>
<keyword evidence="8" id="KW-1185">Reference proteome</keyword>
<keyword evidence="5" id="KW-0408">Iron</keyword>
<keyword evidence="4" id="KW-0560">Oxidoreductase</keyword>
<dbReference type="Pfam" id="PF00067">
    <property type="entry name" value="p450"/>
    <property type="match status" value="1"/>
</dbReference>
<dbReference type="PANTHER" id="PTHR24291">
    <property type="entry name" value="CYTOCHROME P450 FAMILY 4"/>
    <property type="match status" value="1"/>
</dbReference>